<feature type="compositionally biased region" description="Basic and acidic residues" evidence="1">
    <location>
        <begin position="358"/>
        <end position="372"/>
    </location>
</feature>
<feature type="compositionally biased region" description="Acidic residues" evidence="1">
    <location>
        <begin position="538"/>
        <end position="551"/>
    </location>
</feature>
<dbReference type="OrthoDB" id="8194914at2759"/>
<feature type="region of interest" description="Disordered" evidence="1">
    <location>
        <begin position="211"/>
        <end position="372"/>
    </location>
</feature>
<evidence type="ECO:0000313" key="2">
    <source>
        <dbReference type="EMBL" id="OAD58338.1"/>
    </source>
</evidence>
<feature type="compositionally biased region" description="Acidic residues" evidence="1">
    <location>
        <begin position="559"/>
        <end position="569"/>
    </location>
</feature>
<dbReference type="Proteomes" id="UP000250275">
    <property type="component" value="Unassembled WGS sequence"/>
</dbReference>
<accession>A0A310SMV7</accession>
<feature type="compositionally biased region" description="Basic and acidic residues" evidence="1">
    <location>
        <begin position="244"/>
        <end position="256"/>
    </location>
</feature>
<evidence type="ECO:0000256" key="1">
    <source>
        <dbReference type="SAM" id="MobiDB-lite"/>
    </source>
</evidence>
<name>A0A310SMV7_9HYME</name>
<gene>
    <name evidence="2" type="ORF">WN48_11300</name>
</gene>
<sequence>MPYVAHKRLVTVIHMPYHTVYHGGSLIPIRVHARVRPSVLAAEINRIRNLTRPSTESYTEKYLQSKDHIYFDDEAREIRARVDSLLRRVHVFIPRAAASDFAEEIVPERMRSGDYVRRLISGKNNAKKDMIEPVSWYEVPDRGNFGNLSCVKYVAGKPQSVRKPYFKVADLRPSDIKNDVNFLSYYSKNREAAANASQDLPMTDRELRKARALQPDVDESTLRKAVKTDNGTESKAEKKRGSKREKAETKETKSEPAKAQALEPVKEPEPVKEAQPTPEAVKEPEPVKEPELAKEPEAVVEPKPEPVTEPVAETPQEPQPAAVEEPMPVSELESKGESKPETNSEPQITEAVSESEETAEKQAADKNVRQDKEEAVKRIEQYLVKAAEEARSDEERKQAAEEERVKLEAEELKAWEALQAAQERVAHLDEIVKQEQAGAERQAEEEKIEAARLETERILEQERKLEEAKVEALLKEQERMIVEEQLEKVRQLEEKEERLANVTFGDADEVKDIDHSCDDVLTCDLTDQEREERPYDPVTDDDTRIEEEDMHEEEHFDMTEDPFVEEPDAAEGKVVTGGNAVEESTKIEEVTSGGEESFEWGNEDD</sequence>
<reference evidence="2 3" key="1">
    <citation type="submission" date="2015-07" db="EMBL/GenBank/DDBJ databases">
        <title>The genome of Eufriesea mexicana.</title>
        <authorList>
            <person name="Pan H."/>
            <person name="Kapheim K."/>
        </authorList>
    </citation>
    <scope>NUCLEOTIDE SEQUENCE [LARGE SCALE GENOMIC DNA]</scope>
    <source>
        <strain evidence="2">0111107269</strain>
        <tissue evidence="2">Whole body</tissue>
    </source>
</reference>
<feature type="region of interest" description="Disordered" evidence="1">
    <location>
        <begin position="527"/>
        <end position="605"/>
    </location>
</feature>
<feature type="compositionally biased region" description="Basic and acidic residues" evidence="1">
    <location>
        <begin position="332"/>
        <end position="342"/>
    </location>
</feature>
<evidence type="ECO:0000313" key="3">
    <source>
        <dbReference type="Proteomes" id="UP000250275"/>
    </source>
</evidence>
<feature type="compositionally biased region" description="Basic and acidic residues" evidence="1">
    <location>
        <begin position="280"/>
        <end position="306"/>
    </location>
</feature>
<feature type="compositionally biased region" description="Low complexity" evidence="1">
    <location>
        <begin position="308"/>
        <end position="326"/>
    </location>
</feature>
<keyword evidence="3" id="KW-1185">Reference proteome</keyword>
<feature type="compositionally biased region" description="Basic and acidic residues" evidence="1">
    <location>
        <begin position="220"/>
        <end position="236"/>
    </location>
</feature>
<dbReference type="EMBL" id="KQ761039">
    <property type="protein sequence ID" value="OAD58338.1"/>
    <property type="molecule type" value="Genomic_DNA"/>
</dbReference>
<proteinExistence type="predicted"/>
<feature type="compositionally biased region" description="Acidic residues" evidence="1">
    <location>
        <begin position="596"/>
        <end position="605"/>
    </location>
</feature>
<protein>
    <submittedName>
        <fullName evidence="2">Proteoglycan 4</fullName>
    </submittedName>
</protein>
<organism evidence="2 3">
    <name type="scientific">Eufriesea mexicana</name>
    <dbReference type="NCBI Taxonomy" id="516756"/>
    <lineage>
        <taxon>Eukaryota</taxon>
        <taxon>Metazoa</taxon>
        <taxon>Ecdysozoa</taxon>
        <taxon>Arthropoda</taxon>
        <taxon>Hexapoda</taxon>
        <taxon>Insecta</taxon>
        <taxon>Pterygota</taxon>
        <taxon>Neoptera</taxon>
        <taxon>Endopterygota</taxon>
        <taxon>Hymenoptera</taxon>
        <taxon>Apocrita</taxon>
        <taxon>Aculeata</taxon>
        <taxon>Apoidea</taxon>
        <taxon>Anthophila</taxon>
        <taxon>Apidae</taxon>
        <taxon>Eufriesea</taxon>
    </lineage>
</organism>
<dbReference type="AlphaFoldDB" id="A0A310SMV7"/>